<feature type="region of interest" description="Disordered" evidence="1">
    <location>
        <begin position="34"/>
        <end position="85"/>
    </location>
</feature>
<dbReference type="AlphaFoldDB" id="A0A6J7V2G9"/>
<name>A0A6J7V2G9_9ZZZZ</name>
<evidence type="ECO:0000313" key="2">
    <source>
        <dbReference type="EMBL" id="CAB5071672.1"/>
    </source>
</evidence>
<gene>
    <name evidence="2" type="ORF">UFOPK4367_00165</name>
</gene>
<dbReference type="EMBL" id="CAFBRC010000007">
    <property type="protein sequence ID" value="CAB5071672.1"/>
    <property type="molecule type" value="Genomic_DNA"/>
</dbReference>
<accession>A0A6J7V2G9</accession>
<proteinExistence type="predicted"/>
<evidence type="ECO:0000256" key="1">
    <source>
        <dbReference type="SAM" id="MobiDB-lite"/>
    </source>
</evidence>
<feature type="region of interest" description="Disordered" evidence="1">
    <location>
        <begin position="1"/>
        <end position="21"/>
    </location>
</feature>
<protein>
    <submittedName>
        <fullName evidence="2">Unannotated protein</fullName>
    </submittedName>
</protein>
<reference evidence="2" key="1">
    <citation type="submission" date="2020-05" db="EMBL/GenBank/DDBJ databases">
        <authorList>
            <person name="Chiriac C."/>
            <person name="Salcher M."/>
            <person name="Ghai R."/>
            <person name="Kavagutti S V."/>
        </authorList>
    </citation>
    <scope>NUCLEOTIDE SEQUENCE</scope>
</reference>
<organism evidence="2">
    <name type="scientific">freshwater metagenome</name>
    <dbReference type="NCBI Taxonomy" id="449393"/>
    <lineage>
        <taxon>unclassified sequences</taxon>
        <taxon>metagenomes</taxon>
        <taxon>ecological metagenomes</taxon>
    </lineage>
</organism>
<sequence length="148" mass="15556">MQDASAHAGLAKCGGDFRRQDNNFGVTYCSLAKSGDYVGSPGSSRGDGDPEASAYSREPIGGISGTLLVAHPDDGGNLPARLPEGEIVNSRQTKYVGHPSLREALEDGLGEGGGGRRHSASVSHLRVVSSRDLPIPEPSQFCRNRCHL</sequence>